<feature type="region of interest" description="Disordered" evidence="7">
    <location>
        <begin position="1053"/>
        <end position="1085"/>
    </location>
</feature>
<dbReference type="PANTHER" id="PTHR48182">
    <property type="entry name" value="PROTEIN SERAC1"/>
    <property type="match status" value="1"/>
</dbReference>
<dbReference type="SUPFAM" id="SSF53474">
    <property type="entry name" value="alpha/beta-Hydrolases"/>
    <property type="match status" value="1"/>
</dbReference>
<dbReference type="Pfam" id="PF13424">
    <property type="entry name" value="TPR_12"/>
    <property type="match status" value="1"/>
</dbReference>
<organism evidence="10 11">
    <name type="scientific">Echria macrotheca</name>
    <dbReference type="NCBI Taxonomy" id="438768"/>
    <lineage>
        <taxon>Eukaryota</taxon>
        <taxon>Fungi</taxon>
        <taxon>Dikarya</taxon>
        <taxon>Ascomycota</taxon>
        <taxon>Pezizomycotina</taxon>
        <taxon>Sordariomycetes</taxon>
        <taxon>Sordariomycetidae</taxon>
        <taxon>Sordariales</taxon>
        <taxon>Schizotheciaceae</taxon>
        <taxon>Echria</taxon>
    </lineage>
</organism>
<dbReference type="Proteomes" id="UP001239445">
    <property type="component" value="Unassembled WGS sequence"/>
</dbReference>
<dbReference type="GO" id="GO:0005783">
    <property type="term" value="C:endoplasmic reticulum"/>
    <property type="evidence" value="ECO:0007669"/>
    <property type="project" value="UniProtKB-SubCell"/>
</dbReference>
<evidence type="ECO:0000256" key="4">
    <source>
        <dbReference type="ARBA" id="ARBA00022824"/>
    </source>
</evidence>
<dbReference type="InterPro" id="IPR027417">
    <property type="entry name" value="P-loop_NTPase"/>
</dbReference>
<evidence type="ECO:0000256" key="1">
    <source>
        <dbReference type="ARBA" id="ARBA00004173"/>
    </source>
</evidence>
<evidence type="ECO:0000256" key="5">
    <source>
        <dbReference type="ARBA" id="ARBA00023128"/>
    </source>
</evidence>
<dbReference type="Gene3D" id="3.40.50.1820">
    <property type="entry name" value="alpha/beta hydrolase"/>
    <property type="match status" value="1"/>
</dbReference>
<feature type="compositionally biased region" description="Acidic residues" evidence="7">
    <location>
        <begin position="1053"/>
        <end position="1075"/>
    </location>
</feature>
<dbReference type="Gene3D" id="1.25.40.10">
    <property type="entry name" value="Tetratricopeptide repeat domain"/>
    <property type="match status" value="1"/>
</dbReference>
<keyword evidence="5" id="KW-0496">Mitochondrion</keyword>
<dbReference type="InterPro" id="IPR052374">
    <property type="entry name" value="SERAC1"/>
</dbReference>
<name>A0AAJ0F5R6_9PEZI</name>
<feature type="signal peptide" evidence="8">
    <location>
        <begin position="1"/>
        <end position="23"/>
    </location>
</feature>
<accession>A0AAJ0F5R6</accession>
<evidence type="ECO:0000256" key="2">
    <source>
        <dbReference type="ARBA" id="ARBA00004240"/>
    </source>
</evidence>
<dbReference type="Pfam" id="PF12697">
    <property type="entry name" value="Abhydrolase_6"/>
    <property type="match status" value="1"/>
</dbReference>
<protein>
    <recommendedName>
        <fullName evidence="9">AB hydrolase-1 domain-containing protein</fullName>
    </recommendedName>
</protein>
<comment type="subcellular location">
    <subcellularLocation>
        <location evidence="2">Endoplasmic reticulum</location>
    </subcellularLocation>
    <subcellularLocation>
        <location evidence="3">Membrane</location>
    </subcellularLocation>
    <subcellularLocation>
        <location evidence="1">Mitochondrion</location>
    </subcellularLocation>
</comment>
<dbReference type="InterPro" id="IPR000073">
    <property type="entry name" value="AB_hydrolase_1"/>
</dbReference>
<dbReference type="PANTHER" id="PTHR48182:SF2">
    <property type="entry name" value="PROTEIN SERAC1"/>
    <property type="match status" value="1"/>
</dbReference>
<gene>
    <name evidence="10" type="ORF">QBC47DRAFT_395871</name>
</gene>
<evidence type="ECO:0000313" key="10">
    <source>
        <dbReference type="EMBL" id="KAK1749429.1"/>
    </source>
</evidence>
<dbReference type="InterPro" id="IPR029058">
    <property type="entry name" value="AB_hydrolase_fold"/>
</dbReference>
<evidence type="ECO:0000256" key="8">
    <source>
        <dbReference type="SAM" id="SignalP"/>
    </source>
</evidence>
<keyword evidence="8" id="KW-0732">Signal</keyword>
<proteinExistence type="predicted"/>
<comment type="caution">
    <text evidence="10">The sequence shown here is derived from an EMBL/GenBank/DDBJ whole genome shotgun (WGS) entry which is preliminary data.</text>
</comment>
<evidence type="ECO:0000259" key="9">
    <source>
        <dbReference type="Pfam" id="PF12697"/>
    </source>
</evidence>
<feature type="chain" id="PRO_5042600571" description="AB hydrolase-1 domain-containing protein" evidence="8">
    <location>
        <begin position="24"/>
        <end position="1085"/>
    </location>
</feature>
<dbReference type="GO" id="GO:0005739">
    <property type="term" value="C:mitochondrion"/>
    <property type="evidence" value="ECO:0007669"/>
    <property type="project" value="UniProtKB-SubCell"/>
</dbReference>
<dbReference type="SUPFAM" id="SSF48452">
    <property type="entry name" value="TPR-like"/>
    <property type="match status" value="2"/>
</dbReference>
<dbReference type="SUPFAM" id="SSF52540">
    <property type="entry name" value="P-loop containing nucleoside triphosphate hydrolases"/>
    <property type="match status" value="1"/>
</dbReference>
<evidence type="ECO:0000256" key="6">
    <source>
        <dbReference type="ARBA" id="ARBA00023136"/>
    </source>
</evidence>
<reference evidence="10" key="1">
    <citation type="submission" date="2023-06" db="EMBL/GenBank/DDBJ databases">
        <title>Genome-scale phylogeny and comparative genomics of the fungal order Sordariales.</title>
        <authorList>
            <consortium name="Lawrence Berkeley National Laboratory"/>
            <person name="Hensen N."/>
            <person name="Bonometti L."/>
            <person name="Westerberg I."/>
            <person name="Brannstrom I.O."/>
            <person name="Guillou S."/>
            <person name="Cros-Aarteil S."/>
            <person name="Calhoun S."/>
            <person name="Haridas S."/>
            <person name="Kuo A."/>
            <person name="Mondo S."/>
            <person name="Pangilinan J."/>
            <person name="Riley R."/>
            <person name="Labutti K."/>
            <person name="Andreopoulos B."/>
            <person name="Lipzen A."/>
            <person name="Chen C."/>
            <person name="Yanf M."/>
            <person name="Daum C."/>
            <person name="Ng V."/>
            <person name="Clum A."/>
            <person name="Steindorff A."/>
            <person name="Ohm R."/>
            <person name="Martin F."/>
            <person name="Silar P."/>
            <person name="Natvig D."/>
            <person name="Lalanne C."/>
            <person name="Gautier V."/>
            <person name="Ament-Velasquez S.L."/>
            <person name="Kruys A."/>
            <person name="Hutchinson M.I."/>
            <person name="Powell A.J."/>
            <person name="Barry K."/>
            <person name="Miller A.N."/>
            <person name="Grigoriev I.V."/>
            <person name="Debuchy R."/>
            <person name="Gladieux P."/>
            <person name="Thoren M.H."/>
            <person name="Johannesson H."/>
        </authorList>
    </citation>
    <scope>NUCLEOTIDE SEQUENCE</scope>
    <source>
        <strain evidence="10">PSN4</strain>
    </source>
</reference>
<keyword evidence="11" id="KW-1185">Reference proteome</keyword>
<keyword evidence="6" id="KW-0472">Membrane</keyword>
<dbReference type="InterPro" id="IPR011990">
    <property type="entry name" value="TPR-like_helical_dom_sf"/>
</dbReference>
<sequence>MDPLSIVTSISALLSITASLVGAADLVRATAQKQRKSGLRICHSPSPGPPEIDIVLVHGLGASGDTAWSDTDSSTGRTLCWPQEELPRRLKWRARIAIYSYDAKFRTPEFLTRRTLLHQTSRLVEDLVHLRRDSERPPIIFVCHSLGGLVVKNALVGARNSDNPDVMDVFSATTGIIFLGTPHDGSPRALADNICGIVRPPKADILEELHERSRTLAYSLERFKPLAANLAIYAFLEPRDSFEMAQTGSPVHRVVTLNRNHAALCKYSDPKDKDLGRIITAIDDLCVNAIRVSSTRPQRNSGGSLSPQQESGQLVGRVVGLGVRLVGESDLGEFGAPHLSELEKFFGRWSKTADTPTFAEGPHNAWPVALICDLRPSGSGKTSLALQYMAQYGRRYGSSIWIDASTRKSIELSFKEVARKINSSQESGLSDFRVNEPDDNEQLSDQELGVLIQGVTQWMEQLQQRPWLLVIDNLSCNSPFPCQPGWTSRPPRRYTWRELLRLIPSVSGFHGHVILGTGDSACRKLRGLKIISLEASAERDVDQATDPGPSFLGYLSDGTASRNIASWWSGLSVHSRIRFALALLTSDPECPRIPLSLLRVQYGDNDISVRNDIDSCNWHRISGLAVSEGDRSDVILPDYLLQEGPRLLVERTADLFASLADEVILAACRSLSTTVEHLRADFDPVRGWMAEEQVVRHSRALCRRWSELNSNPALGKIGQVTDVPSRGIGLRILARVCEDHGAYDTAAKLYDYELQSYPLQQRAKDVELQLLASHAHLQTTHDKKSEDVYSSAISRSEIPTDLKIKTSRALASWYASQNRLDDAVSLLSEALSNEDPFGGDASERYIMQALSDLATYLAATGNRSSASSLVQRLLLSLEDTHKRGDLFSLSAMEALSILNQEEGDLDEALTLARAVYNCQQKRLGDGHPGTIRSRCRMAAVFDLQDHHSKAEGIYRECLGRAVQRLGSCHPSLFSIRENLARCLLAQGKNKPASHEYSLLRDEIDRYPGLYSSAVERRIDHFLGGHRSLDDYELDLHLSKRNTIGIADLEDVGDVEVAEDSEDEVPEYWDDDEGDASMDSKDGGLD</sequence>
<dbReference type="Gene3D" id="3.40.50.300">
    <property type="entry name" value="P-loop containing nucleotide triphosphate hydrolases"/>
    <property type="match status" value="1"/>
</dbReference>
<dbReference type="EMBL" id="MU839859">
    <property type="protein sequence ID" value="KAK1749429.1"/>
    <property type="molecule type" value="Genomic_DNA"/>
</dbReference>
<evidence type="ECO:0000256" key="3">
    <source>
        <dbReference type="ARBA" id="ARBA00004370"/>
    </source>
</evidence>
<dbReference type="GO" id="GO:0016020">
    <property type="term" value="C:membrane"/>
    <property type="evidence" value="ECO:0007669"/>
    <property type="project" value="UniProtKB-SubCell"/>
</dbReference>
<feature type="domain" description="AB hydrolase-1" evidence="9">
    <location>
        <begin position="54"/>
        <end position="179"/>
    </location>
</feature>
<dbReference type="AlphaFoldDB" id="A0AAJ0F5R6"/>
<evidence type="ECO:0000256" key="7">
    <source>
        <dbReference type="SAM" id="MobiDB-lite"/>
    </source>
</evidence>
<evidence type="ECO:0000313" key="11">
    <source>
        <dbReference type="Proteomes" id="UP001239445"/>
    </source>
</evidence>
<keyword evidence="4" id="KW-0256">Endoplasmic reticulum</keyword>